<feature type="domain" description="F-box" evidence="1">
    <location>
        <begin position="46"/>
        <end position="91"/>
    </location>
</feature>
<dbReference type="InterPro" id="IPR001810">
    <property type="entry name" value="F-box_dom"/>
</dbReference>
<dbReference type="PROSITE" id="PS50181">
    <property type="entry name" value="FBOX"/>
    <property type="match status" value="1"/>
</dbReference>
<dbReference type="EMBL" id="JACEIK010002614">
    <property type="protein sequence ID" value="MCD9638088.1"/>
    <property type="molecule type" value="Genomic_DNA"/>
</dbReference>
<keyword evidence="3" id="KW-1185">Reference proteome</keyword>
<dbReference type="Pfam" id="PF07734">
    <property type="entry name" value="FBA_1"/>
    <property type="match status" value="1"/>
</dbReference>
<evidence type="ECO:0000313" key="3">
    <source>
        <dbReference type="Proteomes" id="UP000823775"/>
    </source>
</evidence>
<dbReference type="SMART" id="SM00256">
    <property type="entry name" value="FBOX"/>
    <property type="match status" value="1"/>
</dbReference>
<dbReference type="InterPro" id="IPR036047">
    <property type="entry name" value="F-box-like_dom_sf"/>
</dbReference>
<organism evidence="2 3">
    <name type="scientific">Datura stramonium</name>
    <name type="common">Jimsonweed</name>
    <name type="synonym">Common thornapple</name>
    <dbReference type="NCBI Taxonomy" id="4076"/>
    <lineage>
        <taxon>Eukaryota</taxon>
        <taxon>Viridiplantae</taxon>
        <taxon>Streptophyta</taxon>
        <taxon>Embryophyta</taxon>
        <taxon>Tracheophyta</taxon>
        <taxon>Spermatophyta</taxon>
        <taxon>Magnoliopsida</taxon>
        <taxon>eudicotyledons</taxon>
        <taxon>Gunneridae</taxon>
        <taxon>Pentapetalae</taxon>
        <taxon>asterids</taxon>
        <taxon>lamiids</taxon>
        <taxon>Solanales</taxon>
        <taxon>Solanaceae</taxon>
        <taxon>Solanoideae</taxon>
        <taxon>Datureae</taxon>
        <taxon>Datura</taxon>
    </lineage>
</organism>
<reference evidence="2 3" key="1">
    <citation type="journal article" date="2021" name="BMC Genomics">
        <title>Datura genome reveals duplications of psychoactive alkaloid biosynthetic genes and high mutation rate following tissue culture.</title>
        <authorList>
            <person name="Rajewski A."/>
            <person name="Carter-House D."/>
            <person name="Stajich J."/>
            <person name="Litt A."/>
        </authorList>
    </citation>
    <scope>NUCLEOTIDE SEQUENCE [LARGE SCALE GENOMIC DNA]</scope>
    <source>
        <strain evidence="2">AR-01</strain>
    </source>
</reference>
<dbReference type="NCBIfam" id="TIGR01640">
    <property type="entry name" value="F_box_assoc_1"/>
    <property type="match status" value="1"/>
</dbReference>
<dbReference type="SUPFAM" id="SSF81383">
    <property type="entry name" value="F-box domain"/>
    <property type="match status" value="1"/>
</dbReference>
<dbReference type="PANTHER" id="PTHR31672">
    <property type="entry name" value="BNACNNG10540D PROTEIN"/>
    <property type="match status" value="1"/>
</dbReference>
<dbReference type="CDD" id="cd22157">
    <property type="entry name" value="F-box_AtFBW1-like"/>
    <property type="match status" value="1"/>
</dbReference>
<dbReference type="InterPro" id="IPR006527">
    <property type="entry name" value="F-box-assoc_dom_typ1"/>
</dbReference>
<comment type="caution">
    <text evidence="2">The sequence shown here is derived from an EMBL/GenBank/DDBJ whole genome shotgun (WGS) entry which is preliminary data.</text>
</comment>
<dbReference type="PANTHER" id="PTHR31672:SF13">
    <property type="entry name" value="F-BOX PROTEIN CPR30-LIKE"/>
    <property type="match status" value="1"/>
</dbReference>
<proteinExistence type="predicted"/>
<dbReference type="Pfam" id="PF00646">
    <property type="entry name" value="F-box"/>
    <property type="match status" value="1"/>
</dbReference>
<sequence length="418" mass="47843">MSDNNKEQMDVDQKFCDCEINEIDELKTPVYAFTSLGKDAFKALLSAMEIHLKEEILMNILSRLPVRSLVHFKCVSKFWKTLISDPYFKKKHLSHAKNDPNSQKLLVSQSSLYKDDMYTFCCPLSSVQLVEDVQKLDFPLNFKPLGCFLFCCCDGLFFLSVYDGLDEHLLLWNPSTRESTVLPHPERPCRYDCTYGFGYDATSDDYKILKIDGPNGYEMSYEIFTLKSGSWRNIDKNHNVIMFVPTHAIPVMDSFAFVHGAFHWLGITSFSGFTVVSFSVSNEVYGEVTLLEQMRDTSGIQHDRIAISVLGGMLCYHSSQYNCQQEEGTFKLWIMKEYGVEESWTQLFTIREPGLSSVIPKYRFGNGEVLLSCGYSWGYGLIFRTSRGKFGSWPQCDADIYQEGFTYTESLISPVLLT</sequence>
<dbReference type="Proteomes" id="UP000823775">
    <property type="component" value="Unassembled WGS sequence"/>
</dbReference>
<name>A0ABS8UTH7_DATST</name>
<evidence type="ECO:0000313" key="2">
    <source>
        <dbReference type="EMBL" id="MCD9638088.1"/>
    </source>
</evidence>
<protein>
    <recommendedName>
        <fullName evidence="1">F-box domain-containing protein</fullName>
    </recommendedName>
</protein>
<evidence type="ECO:0000259" key="1">
    <source>
        <dbReference type="PROSITE" id="PS50181"/>
    </source>
</evidence>
<dbReference type="InterPro" id="IPR017451">
    <property type="entry name" value="F-box-assoc_interact_dom"/>
</dbReference>
<dbReference type="InterPro" id="IPR050796">
    <property type="entry name" value="SCF_F-box_component"/>
</dbReference>
<gene>
    <name evidence="2" type="ORF">HAX54_021796</name>
</gene>
<dbReference type="Gene3D" id="1.20.1280.50">
    <property type="match status" value="1"/>
</dbReference>
<accession>A0ABS8UTH7</accession>